<protein>
    <submittedName>
        <fullName evidence="9">Carboxypeptidase</fullName>
    </submittedName>
</protein>
<dbReference type="SUPFAM" id="SSF53187">
    <property type="entry name" value="Zn-dependent exopeptidases"/>
    <property type="match status" value="1"/>
</dbReference>
<dbReference type="OrthoDB" id="9758209at2"/>
<dbReference type="GO" id="GO:0005615">
    <property type="term" value="C:extracellular space"/>
    <property type="evidence" value="ECO:0007669"/>
    <property type="project" value="TreeGrafter"/>
</dbReference>
<keyword evidence="3" id="KW-0645">Protease</keyword>
<evidence type="ECO:0000256" key="1">
    <source>
        <dbReference type="ARBA" id="ARBA00001947"/>
    </source>
</evidence>
<accession>A0A4Z0HHN4</accession>
<dbReference type="Gene3D" id="3.40.630.10">
    <property type="entry name" value="Zn peptidases"/>
    <property type="match status" value="1"/>
</dbReference>
<dbReference type="PROSITE" id="PS52035">
    <property type="entry name" value="PEPTIDASE_M14"/>
    <property type="match status" value="1"/>
</dbReference>
<keyword evidence="9" id="KW-0121">Carboxypeptidase</keyword>
<dbReference type="Proteomes" id="UP000297948">
    <property type="component" value="Unassembled WGS sequence"/>
</dbReference>
<comment type="caution">
    <text evidence="9">The sequence shown here is derived from an EMBL/GenBank/DDBJ whole genome shotgun (WGS) entry which is preliminary data.</text>
</comment>
<keyword evidence="4" id="KW-0378">Hydrolase</keyword>
<name>A0A4Z0HHN4_9ACTN</name>
<evidence type="ECO:0000256" key="3">
    <source>
        <dbReference type="ARBA" id="ARBA00022670"/>
    </source>
</evidence>
<evidence type="ECO:0000313" key="10">
    <source>
        <dbReference type="Proteomes" id="UP000297948"/>
    </source>
</evidence>
<feature type="active site" description="Proton donor/acceptor" evidence="7">
    <location>
        <position position="233"/>
    </location>
</feature>
<dbReference type="GO" id="GO:0008270">
    <property type="term" value="F:zinc ion binding"/>
    <property type="evidence" value="ECO:0007669"/>
    <property type="project" value="InterPro"/>
</dbReference>
<sequence>MEAAGDRARVRRIGTTGQRRPIRLVAIGAPAAPADPARIARGSSVLLICGQHGDEPAGREACLSTVRDLALAEDRRTRRFLARTTVLVVPDANPDGRAADSRWNAEGADINRDHLALRTAEARAIARVLRDYRPEIVYDLHEYGATDPYYVKDVLTLWPRNPNTAHPMRREARALSDSAVRPAAERAGYTTGTYGLWTDPATGAPLQQVAGDGQARILRNTAGIKHAVGLLVESRVTPLTEAERSDPAVNNRRRVRSHRAALAGLLDFAARHRDRIAAATHRARSAGYRDRGTVFLGGADNLPPGDLDRLTDPPCGYRLSAVQYQGVGDELALHGIAVRPDRDGTVLVPLRQPLRALVPLLLDARAASPLTAARPLKSCRDTTTAGRQRPLA</sequence>
<organism evidence="9 10">
    <name type="scientific">Streptomyces palmae</name>
    <dbReference type="NCBI Taxonomy" id="1701085"/>
    <lineage>
        <taxon>Bacteria</taxon>
        <taxon>Bacillati</taxon>
        <taxon>Actinomycetota</taxon>
        <taxon>Actinomycetes</taxon>
        <taxon>Kitasatosporales</taxon>
        <taxon>Streptomycetaceae</taxon>
        <taxon>Streptomyces</taxon>
    </lineage>
</organism>
<evidence type="ECO:0000256" key="4">
    <source>
        <dbReference type="ARBA" id="ARBA00022801"/>
    </source>
</evidence>
<keyword evidence="5" id="KW-0862">Zinc</keyword>
<proteinExistence type="inferred from homology"/>
<evidence type="ECO:0000259" key="8">
    <source>
        <dbReference type="PROSITE" id="PS52035"/>
    </source>
</evidence>
<comment type="similarity">
    <text evidence="2 7">Belongs to the peptidase M14 family.</text>
</comment>
<dbReference type="SMART" id="SM00631">
    <property type="entry name" value="Zn_pept"/>
    <property type="match status" value="1"/>
</dbReference>
<evidence type="ECO:0000256" key="5">
    <source>
        <dbReference type="ARBA" id="ARBA00022833"/>
    </source>
</evidence>
<gene>
    <name evidence="9" type="ORF">E4099_04745</name>
</gene>
<dbReference type="CDD" id="cd06242">
    <property type="entry name" value="M14-like"/>
    <property type="match status" value="1"/>
</dbReference>
<comment type="cofactor">
    <cofactor evidence="1">
        <name>Zn(2+)</name>
        <dbReference type="ChEBI" id="CHEBI:29105"/>
    </cofactor>
</comment>
<dbReference type="PANTHER" id="PTHR11705:SF143">
    <property type="entry name" value="SLL0236 PROTEIN"/>
    <property type="match status" value="1"/>
</dbReference>
<dbReference type="GO" id="GO:0004181">
    <property type="term" value="F:metallocarboxypeptidase activity"/>
    <property type="evidence" value="ECO:0007669"/>
    <property type="project" value="InterPro"/>
</dbReference>
<feature type="domain" description="Peptidase M14" evidence="8">
    <location>
        <begin position="1"/>
        <end position="269"/>
    </location>
</feature>
<evidence type="ECO:0000256" key="2">
    <source>
        <dbReference type="ARBA" id="ARBA00005988"/>
    </source>
</evidence>
<evidence type="ECO:0000256" key="6">
    <source>
        <dbReference type="ARBA" id="ARBA00023049"/>
    </source>
</evidence>
<dbReference type="PANTHER" id="PTHR11705">
    <property type="entry name" value="PROTEASE FAMILY M14 CARBOXYPEPTIDASE A,B"/>
    <property type="match status" value="1"/>
</dbReference>
<keyword evidence="10" id="KW-1185">Reference proteome</keyword>
<dbReference type="AlphaFoldDB" id="A0A4Z0HHN4"/>
<dbReference type="Pfam" id="PF00246">
    <property type="entry name" value="Peptidase_M14"/>
    <property type="match status" value="1"/>
</dbReference>
<reference evidence="9 10" key="1">
    <citation type="submission" date="2019-03" db="EMBL/GenBank/DDBJ databases">
        <authorList>
            <person name="Gonzalez-Pimentel J.L."/>
        </authorList>
    </citation>
    <scope>NUCLEOTIDE SEQUENCE [LARGE SCALE GENOMIC DNA]</scope>
    <source>
        <strain evidence="9 10">JCM 31289</strain>
    </source>
</reference>
<keyword evidence="6" id="KW-0482">Metalloprotease</keyword>
<evidence type="ECO:0000313" key="9">
    <source>
        <dbReference type="EMBL" id="TGB16764.1"/>
    </source>
</evidence>
<dbReference type="GO" id="GO:0006508">
    <property type="term" value="P:proteolysis"/>
    <property type="evidence" value="ECO:0007669"/>
    <property type="project" value="UniProtKB-KW"/>
</dbReference>
<dbReference type="EMBL" id="SRID01000024">
    <property type="protein sequence ID" value="TGB16764.1"/>
    <property type="molecule type" value="Genomic_DNA"/>
</dbReference>
<dbReference type="InterPro" id="IPR000834">
    <property type="entry name" value="Peptidase_M14"/>
</dbReference>
<evidence type="ECO:0000256" key="7">
    <source>
        <dbReference type="PROSITE-ProRule" id="PRU01379"/>
    </source>
</evidence>